<keyword evidence="1" id="KW-0812">Transmembrane</keyword>
<keyword evidence="1" id="KW-1133">Transmembrane helix</keyword>
<dbReference type="AlphaFoldDB" id="A0A9D1NVE4"/>
<organism evidence="2 3">
    <name type="scientific">Candidatus Pullilachnospira stercoravium</name>
    <dbReference type="NCBI Taxonomy" id="2840913"/>
    <lineage>
        <taxon>Bacteria</taxon>
        <taxon>Bacillati</taxon>
        <taxon>Bacillota</taxon>
        <taxon>Clostridia</taxon>
        <taxon>Lachnospirales</taxon>
        <taxon>Lachnospiraceae</taxon>
        <taxon>Lachnospiraceae incertae sedis</taxon>
        <taxon>Candidatus Pullilachnospira</taxon>
    </lineage>
</organism>
<name>A0A9D1NVE4_9FIRM</name>
<protein>
    <submittedName>
        <fullName evidence="2">Uncharacterized protein</fullName>
    </submittedName>
</protein>
<gene>
    <name evidence="2" type="ORF">IAA63_07875</name>
</gene>
<accession>A0A9D1NVE4</accession>
<sequence>MVRKAVNTVAFLGILMAGSGLDTPGKGWIGCLVAIALFAALLLVANIDWFRGMEEGDEYDDEGTEDDD</sequence>
<evidence type="ECO:0000256" key="1">
    <source>
        <dbReference type="SAM" id="Phobius"/>
    </source>
</evidence>
<comment type="caution">
    <text evidence="2">The sequence shown here is derived from an EMBL/GenBank/DDBJ whole genome shotgun (WGS) entry which is preliminary data.</text>
</comment>
<proteinExistence type="predicted"/>
<evidence type="ECO:0000313" key="3">
    <source>
        <dbReference type="Proteomes" id="UP000886723"/>
    </source>
</evidence>
<dbReference type="Proteomes" id="UP000886723">
    <property type="component" value="Unassembled WGS sequence"/>
</dbReference>
<reference evidence="2" key="1">
    <citation type="submission" date="2020-10" db="EMBL/GenBank/DDBJ databases">
        <authorList>
            <person name="Gilroy R."/>
        </authorList>
    </citation>
    <scope>NUCLEOTIDE SEQUENCE</scope>
    <source>
        <strain evidence="2">ChiBcec2-4451</strain>
    </source>
</reference>
<keyword evidence="1" id="KW-0472">Membrane</keyword>
<dbReference type="EMBL" id="DVON01000170">
    <property type="protein sequence ID" value="HIV13041.1"/>
    <property type="molecule type" value="Genomic_DNA"/>
</dbReference>
<reference evidence="2" key="2">
    <citation type="journal article" date="2021" name="PeerJ">
        <title>Extensive microbial diversity within the chicken gut microbiome revealed by metagenomics and culture.</title>
        <authorList>
            <person name="Gilroy R."/>
            <person name="Ravi A."/>
            <person name="Getino M."/>
            <person name="Pursley I."/>
            <person name="Horton D.L."/>
            <person name="Alikhan N.F."/>
            <person name="Baker D."/>
            <person name="Gharbi K."/>
            <person name="Hall N."/>
            <person name="Watson M."/>
            <person name="Adriaenssens E.M."/>
            <person name="Foster-Nyarko E."/>
            <person name="Jarju S."/>
            <person name="Secka A."/>
            <person name="Antonio M."/>
            <person name="Oren A."/>
            <person name="Chaudhuri R.R."/>
            <person name="La Ragione R."/>
            <person name="Hildebrand F."/>
            <person name="Pallen M.J."/>
        </authorList>
    </citation>
    <scope>NUCLEOTIDE SEQUENCE</scope>
    <source>
        <strain evidence="2">ChiBcec2-4451</strain>
    </source>
</reference>
<evidence type="ECO:0000313" key="2">
    <source>
        <dbReference type="EMBL" id="HIV13041.1"/>
    </source>
</evidence>
<feature type="transmembrane region" description="Helical" evidence="1">
    <location>
        <begin position="27"/>
        <end position="45"/>
    </location>
</feature>